<dbReference type="InterPro" id="IPR005543">
    <property type="entry name" value="PASTA_dom"/>
</dbReference>
<evidence type="ECO:0000256" key="3">
    <source>
        <dbReference type="ARBA" id="ARBA00023136"/>
    </source>
</evidence>
<dbReference type="Gene3D" id="3.30.10.20">
    <property type="match status" value="1"/>
</dbReference>
<comment type="similarity">
    <text evidence="2">Belongs to the transpeptidase family.</text>
</comment>
<dbReference type="PANTHER" id="PTHR30627">
    <property type="entry name" value="PEPTIDOGLYCAN D,D-TRANSPEPTIDASE"/>
    <property type="match status" value="1"/>
</dbReference>
<name>A0ABT6N8H9_9FIRM</name>
<reference evidence="5 6" key="1">
    <citation type="submission" date="2023-04" db="EMBL/GenBank/DDBJ databases">
        <title>Fusibacter bizertensis strain WBS, isolated from littoral bottom sediments of the Arctic seas - biochemical and genomic analysis.</title>
        <authorList>
            <person name="Brioukhanov A.L."/>
        </authorList>
    </citation>
    <scope>NUCLEOTIDE SEQUENCE [LARGE SCALE GENOMIC DNA]</scope>
    <source>
        <strain evidence="5 6">WBS</strain>
    </source>
</reference>
<proteinExistence type="inferred from homology"/>
<dbReference type="Gene3D" id="3.90.1310.10">
    <property type="entry name" value="Penicillin-binding protein 2a (Domain 2)"/>
    <property type="match status" value="1"/>
</dbReference>
<dbReference type="InterPro" id="IPR036138">
    <property type="entry name" value="PBP_dimer_sf"/>
</dbReference>
<evidence type="ECO:0000313" key="6">
    <source>
        <dbReference type="Proteomes" id="UP001158045"/>
    </source>
</evidence>
<evidence type="ECO:0000313" key="5">
    <source>
        <dbReference type="EMBL" id="MDH8676721.1"/>
    </source>
</evidence>
<keyword evidence="3" id="KW-0472">Membrane</keyword>
<dbReference type="SUPFAM" id="SSF56519">
    <property type="entry name" value="Penicillin binding protein dimerisation domain"/>
    <property type="match status" value="1"/>
</dbReference>
<dbReference type="EMBL" id="JARYZI010000001">
    <property type="protein sequence ID" value="MDH8676721.1"/>
    <property type="molecule type" value="Genomic_DNA"/>
</dbReference>
<gene>
    <name evidence="5" type="ORF">QE109_01110</name>
</gene>
<keyword evidence="6" id="KW-1185">Reference proteome</keyword>
<dbReference type="Gene3D" id="3.40.710.10">
    <property type="entry name" value="DD-peptidase/beta-lactamase superfamily"/>
    <property type="match status" value="1"/>
</dbReference>
<protein>
    <submittedName>
        <fullName evidence="5">Penicillin-binding transpeptidase domain-containing protein</fullName>
    </submittedName>
</protein>
<evidence type="ECO:0000256" key="2">
    <source>
        <dbReference type="ARBA" id="ARBA00007171"/>
    </source>
</evidence>
<dbReference type="Pfam" id="PF03793">
    <property type="entry name" value="PASTA"/>
    <property type="match status" value="1"/>
</dbReference>
<dbReference type="CDD" id="cd06577">
    <property type="entry name" value="PASTA_pknB"/>
    <property type="match status" value="1"/>
</dbReference>
<dbReference type="Gene3D" id="3.30.450.330">
    <property type="match status" value="1"/>
</dbReference>
<dbReference type="PROSITE" id="PS51178">
    <property type="entry name" value="PASTA"/>
    <property type="match status" value="1"/>
</dbReference>
<dbReference type="InterPro" id="IPR012338">
    <property type="entry name" value="Beta-lactam/transpept-like"/>
</dbReference>
<dbReference type="RefSeq" id="WP_281092518.1">
    <property type="nucleotide sequence ID" value="NZ_JARYZI010000001.1"/>
</dbReference>
<dbReference type="InterPro" id="IPR005311">
    <property type="entry name" value="PBP_dimer"/>
</dbReference>
<dbReference type="SMART" id="SM00740">
    <property type="entry name" value="PASTA"/>
    <property type="match status" value="1"/>
</dbReference>
<dbReference type="Proteomes" id="UP001158045">
    <property type="component" value="Unassembled WGS sequence"/>
</dbReference>
<evidence type="ECO:0000256" key="1">
    <source>
        <dbReference type="ARBA" id="ARBA00004370"/>
    </source>
</evidence>
<accession>A0ABT6N8H9</accession>
<comment type="subcellular location">
    <subcellularLocation>
        <location evidence="1">Membrane</location>
    </subcellularLocation>
</comment>
<dbReference type="SUPFAM" id="SSF56601">
    <property type="entry name" value="beta-lactamase/transpeptidase-like"/>
    <property type="match status" value="1"/>
</dbReference>
<dbReference type="Pfam" id="PF03717">
    <property type="entry name" value="PBP_dimer"/>
    <property type="match status" value="1"/>
</dbReference>
<comment type="caution">
    <text evidence="5">The sequence shown here is derived from an EMBL/GenBank/DDBJ whole genome shotgun (WGS) entry which is preliminary data.</text>
</comment>
<dbReference type="Pfam" id="PF00905">
    <property type="entry name" value="Transpeptidase"/>
    <property type="match status" value="1"/>
</dbReference>
<dbReference type="InterPro" id="IPR001460">
    <property type="entry name" value="PCN-bd_Tpept"/>
</dbReference>
<organism evidence="5 6">
    <name type="scientific">Fusibacter bizertensis</name>
    <dbReference type="NCBI Taxonomy" id="1488331"/>
    <lineage>
        <taxon>Bacteria</taxon>
        <taxon>Bacillati</taxon>
        <taxon>Bacillota</taxon>
        <taxon>Clostridia</taxon>
        <taxon>Eubacteriales</taxon>
        <taxon>Eubacteriales Family XII. Incertae Sedis</taxon>
        <taxon>Fusibacter</taxon>
    </lineage>
</organism>
<evidence type="ECO:0000259" key="4">
    <source>
        <dbReference type="PROSITE" id="PS51178"/>
    </source>
</evidence>
<dbReference type="PANTHER" id="PTHR30627:SF1">
    <property type="entry name" value="PEPTIDOGLYCAN D,D-TRANSPEPTIDASE FTSI"/>
    <property type="match status" value="1"/>
</dbReference>
<sequence>MNVFRKRLFFFYLIVSLLILALVGRLVYIQVVWSDELSEMAKAQQNKNIPIPAQRGAILDRNGDKLAFSVKTYSVWAQASEITKQSETANLIAETLEIAPEPIIEKLLNAQSTNVKLVSNITKSEEELLKSKGIRGISVTEDTKRLYPYNSLASHVIGNVTTDGVGLTGLEYYFNDILIGEPGLLHVTTDVYGRQLAYGEDELKAPQNGDSLRLTLDNSIQFFVEDRLEAALELHDAKSVSAIVMDPKTGEILAMASKPDFDLNNPRTPDDSIDDATWAAMSDDERMNYWNSRWRNNVISDTFEPGSTFKALIAAVALEEKLIDFNTTFYCTGSKDVSGQILNCANPLGHGLETLTQAFVNSCNPAFIEIGQKIGVDTLYDYLEKFGVFEKTAISLPAEGNSLVRDKEKIGPVELATMSYGHGLNITMIQLIRIISTIVNGGYLIEPQLVNSIESSEGVIVETFEPKVLSQVISKETSDNMRILLESAVKSGGGKNAYIEGIRVGGKSGTTEKYTENGYESEVVVLSFVGIAPIEDPQYVVLVVVDEPKDEFYGSIVAAPVVKAILQDILRYKNIVPNVEIEHNIEVPSLMGLTLEAAIEKLDKLGLAYSTSPVGVEDHTLPVTNQYPAAGTKVDSDSLVIISVEE</sequence>
<dbReference type="InterPro" id="IPR050515">
    <property type="entry name" value="Beta-lactam/transpept"/>
</dbReference>
<feature type="domain" description="PASTA" evidence="4">
    <location>
        <begin position="581"/>
        <end position="646"/>
    </location>
</feature>